<feature type="domain" description="PepSY" evidence="1">
    <location>
        <begin position="119"/>
        <end position="172"/>
    </location>
</feature>
<evidence type="ECO:0000259" key="1">
    <source>
        <dbReference type="Pfam" id="PF03413"/>
    </source>
</evidence>
<comment type="caution">
    <text evidence="2">The sequence shown here is derived from an EMBL/GenBank/DDBJ whole genome shotgun (WGS) entry which is preliminary data.</text>
</comment>
<organism evidence="2 3">
    <name type="scientific">Methanosphaera stadtmanae</name>
    <dbReference type="NCBI Taxonomy" id="2317"/>
    <lineage>
        <taxon>Archaea</taxon>
        <taxon>Methanobacteriati</taxon>
        <taxon>Methanobacteriota</taxon>
        <taxon>Methanomada group</taxon>
        <taxon>Methanobacteria</taxon>
        <taxon>Methanobacteriales</taxon>
        <taxon>Methanobacteriaceae</taxon>
        <taxon>Methanosphaera</taxon>
    </lineage>
</organism>
<evidence type="ECO:0000313" key="3">
    <source>
        <dbReference type="Proteomes" id="UP000248557"/>
    </source>
</evidence>
<dbReference type="AlphaFoldDB" id="A0A328Q4E1"/>
<reference evidence="2 3" key="1">
    <citation type="submission" date="2017-05" db="EMBL/GenBank/DDBJ databases">
        <title>Host range expansion of the Methanosphaera genus to humans and monogastric animals involves recent and extensive reduction in genome content.</title>
        <authorList>
            <person name="Hoedt E.C."/>
            <person name="Volmer J.G."/>
            <person name="Parks D.H."/>
            <person name="Rosewarne C.P."/>
            <person name="Denman S.E."/>
            <person name="Mcsweeney C.S."/>
            <person name="O Cuiv P."/>
            <person name="Hugenholtz P."/>
            <person name="Tyson G.W."/>
            <person name="Morrison M."/>
        </authorList>
    </citation>
    <scope>NUCLEOTIDE SEQUENCE [LARGE SCALE GENOMIC DNA]</scope>
    <source>
        <strain evidence="2 3">PA5</strain>
    </source>
</reference>
<dbReference type="EMBL" id="NGJK01000043">
    <property type="protein sequence ID" value="RAP03105.1"/>
    <property type="molecule type" value="Genomic_DNA"/>
</dbReference>
<sequence length="231" mass="25543">MKMIKKIIPLVLILFIIGIFSAAYITNGTNSNSSNNNVMGSIDDNLLNTAASDGSDNFYDKIIEKENLNLKNNFITNTLSKKTSNSIVYAKDTNKPLSHNMYSNNITLLNGTSKISTCITPNQAIQIANTQYPNLKFTKVYVSDRTDYPVYIVETEDGVSIEVDYTHGEVTGGYSSTEVSEDNLNITNSSVNNTLAQQNNISQNILNNNSQINTSLINNPLTNNSILNYFK</sequence>
<name>A0A328Q4E1_9EURY</name>
<evidence type="ECO:0000313" key="2">
    <source>
        <dbReference type="EMBL" id="RAP03105.1"/>
    </source>
</evidence>
<dbReference type="Pfam" id="PF03413">
    <property type="entry name" value="PepSY"/>
    <property type="match status" value="1"/>
</dbReference>
<dbReference type="InterPro" id="IPR025711">
    <property type="entry name" value="PepSY"/>
</dbReference>
<gene>
    <name evidence="2" type="ORF">CA615_03850</name>
</gene>
<dbReference type="Gene3D" id="3.10.450.40">
    <property type="match status" value="1"/>
</dbReference>
<protein>
    <recommendedName>
        <fullName evidence="1">PepSY domain-containing protein</fullName>
    </recommendedName>
</protein>
<dbReference type="Proteomes" id="UP000248557">
    <property type="component" value="Unassembled WGS sequence"/>
</dbReference>
<proteinExistence type="predicted"/>
<accession>A0A328Q4E1</accession>